<keyword evidence="4 5" id="KW-0067">ATP-binding</keyword>
<evidence type="ECO:0000256" key="4">
    <source>
        <dbReference type="ARBA" id="ARBA00022840"/>
    </source>
</evidence>
<evidence type="ECO:0000256" key="6">
    <source>
        <dbReference type="SAM" id="MobiDB-lite"/>
    </source>
</evidence>
<evidence type="ECO:0000313" key="8">
    <source>
        <dbReference type="EMBL" id="VTR91454.1"/>
    </source>
</evidence>
<dbReference type="SMART" id="SM00220">
    <property type="entry name" value="S_TKc"/>
    <property type="match status" value="1"/>
</dbReference>
<dbReference type="PROSITE" id="PS50011">
    <property type="entry name" value="PROTEIN_KINASE_DOM"/>
    <property type="match status" value="1"/>
</dbReference>
<keyword evidence="1" id="KW-0808">Transferase</keyword>
<dbReference type="EMBL" id="LR593886">
    <property type="protein sequence ID" value="VTR91454.1"/>
    <property type="molecule type" value="Genomic_DNA"/>
</dbReference>
<sequence>MSPTDPPGAGACFPADEVRALLLGRASEIADRLARHISGCASCAAVAEAISLDPGVASGLRREHLPPPPSDHELADVVARVSRISCPPWSRRGSGAPAPVEVPGRLGPYRLVERLGAGGMGVVYRAEDTTLHRFVAVKVVKGGVDADTRARFLSEARALAAVRHDNVVTVHYVGEEPTPNGALPYLAMELLEGQTLRDWVAAAPPLAIEWVVRAGRQIAAGLAFAHDAGLVHRDVKPANLWLEAPQGWVEQAPGLRPPLADVGRVKLLDFGLAHPPGLWPRPPSARPRTWPRSRPAARPSTPGRICSGSAVCSTNCVRADCPFPSGAGTGSVAERPRRRRFVRSIPPSRSSSAI</sequence>
<keyword evidence="3 8" id="KW-0418">Kinase</keyword>
<dbReference type="CDD" id="cd14014">
    <property type="entry name" value="STKc_PknB_like"/>
    <property type="match status" value="1"/>
</dbReference>
<dbReference type="Gene3D" id="1.10.510.10">
    <property type="entry name" value="Transferase(Phosphotransferase) domain 1"/>
    <property type="match status" value="1"/>
</dbReference>
<evidence type="ECO:0000313" key="9">
    <source>
        <dbReference type="Proteomes" id="UP000464178"/>
    </source>
</evidence>
<dbReference type="GO" id="GO:0004674">
    <property type="term" value="F:protein serine/threonine kinase activity"/>
    <property type="evidence" value="ECO:0007669"/>
    <property type="project" value="UniProtKB-KW"/>
</dbReference>
<dbReference type="GO" id="GO:0005524">
    <property type="term" value="F:ATP binding"/>
    <property type="evidence" value="ECO:0007669"/>
    <property type="project" value="UniProtKB-UniRule"/>
</dbReference>
<organism evidence="8 9">
    <name type="scientific">Gemmata massiliana</name>
    <dbReference type="NCBI Taxonomy" id="1210884"/>
    <lineage>
        <taxon>Bacteria</taxon>
        <taxon>Pseudomonadati</taxon>
        <taxon>Planctomycetota</taxon>
        <taxon>Planctomycetia</taxon>
        <taxon>Gemmatales</taxon>
        <taxon>Gemmataceae</taxon>
        <taxon>Gemmata</taxon>
    </lineage>
</organism>
<proteinExistence type="predicted"/>
<dbReference type="Gene3D" id="3.30.200.20">
    <property type="entry name" value="Phosphorylase Kinase, domain 1"/>
    <property type="match status" value="1"/>
</dbReference>
<dbReference type="InterPro" id="IPR000719">
    <property type="entry name" value="Prot_kinase_dom"/>
</dbReference>
<dbReference type="PROSITE" id="PS00107">
    <property type="entry name" value="PROTEIN_KINASE_ATP"/>
    <property type="match status" value="1"/>
</dbReference>
<evidence type="ECO:0000256" key="2">
    <source>
        <dbReference type="ARBA" id="ARBA00022741"/>
    </source>
</evidence>
<feature type="domain" description="Protein kinase" evidence="7">
    <location>
        <begin position="109"/>
        <end position="354"/>
    </location>
</feature>
<feature type="compositionally biased region" description="Low complexity" evidence="6">
    <location>
        <begin position="286"/>
        <end position="302"/>
    </location>
</feature>
<keyword evidence="2 5" id="KW-0547">Nucleotide-binding</keyword>
<feature type="region of interest" description="Disordered" evidence="6">
    <location>
        <begin position="324"/>
        <end position="354"/>
    </location>
</feature>
<accession>A0A6P2CUT5</accession>
<name>A0A6P2CUT5_9BACT</name>
<dbReference type="Pfam" id="PF00069">
    <property type="entry name" value="Pkinase"/>
    <property type="match status" value="1"/>
</dbReference>
<dbReference type="PANTHER" id="PTHR43289:SF34">
    <property type="entry name" value="SERINE_THREONINE-PROTEIN KINASE YBDM-RELATED"/>
    <property type="match status" value="1"/>
</dbReference>
<keyword evidence="8" id="KW-0723">Serine/threonine-protein kinase</keyword>
<evidence type="ECO:0000259" key="7">
    <source>
        <dbReference type="PROSITE" id="PS50011"/>
    </source>
</evidence>
<dbReference type="SUPFAM" id="SSF56112">
    <property type="entry name" value="Protein kinase-like (PK-like)"/>
    <property type="match status" value="1"/>
</dbReference>
<evidence type="ECO:0000256" key="3">
    <source>
        <dbReference type="ARBA" id="ARBA00022777"/>
    </source>
</evidence>
<dbReference type="InterPro" id="IPR011009">
    <property type="entry name" value="Kinase-like_dom_sf"/>
</dbReference>
<dbReference type="AlphaFoldDB" id="A0A6P2CUT5"/>
<dbReference type="InterPro" id="IPR017441">
    <property type="entry name" value="Protein_kinase_ATP_BS"/>
</dbReference>
<feature type="region of interest" description="Disordered" evidence="6">
    <location>
        <begin position="278"/>
        <end position="304"/>
    </location>
</feature>
<dbReference type="PANTHER" id="PTHR43289">
    <property type="entry name" value="MITOGEN-ACTIVATED PROTEIN KINASE KINASE KINASE 20-RELATED"/>
    <property type="match status" value="1"/>
</dbReference>
<feature type="compositionally biased region" description="Low complexity" evidence="6">
    <location>
        <begin position="343"/>
        <end position="354"/>
    </location>
</feature>
<evidence type="ECO:0000256" key="1">
    <source>
        <dbReference type="ARBA" id="ARBA00022679"/>
    </source>
</evidence>
<protein>
    <recommendedName>
        <fullName evidence="7">Protein kinase domain-containing protein</fullName>
    </recommendedName>
</protein>
<keyword evidence="9" id="KW-1185">Reference proteome</keyword>
<dbReference type="Proteomes" id="UP000464178">
    <property type="component" value="Chromosome"/>
</dbReference>
<dbReference type="KEGG" id="gms:SOIL9_62600"/>
<reference evidence="8 9" key="1">
    <citation type="submission" date="2019-05" db="EMBL/GenBank/DDBJ databases">
        <authorList>
            <consortium name="Science for Life Laboratories"/>
        </authorList>
    </citation>
    <scope>NUCLEOTIDE SEQUENCE [LARGE SCALE GENOMIC DNA]</scope>
    <source>
        <strain evidence="8">Soil9</strain>
    </source>
</reference>
<gene>
    <name evidence="8" type="ORF">SOIL9_62600</name>
</gene>
<evidence type="ECO:0000256" key="5">
    <source>
        <dbReference type="PROSITE-ProRule" id="PRU10141"/>
    </source>
</evidence>
<feature type="binding site" evidence="5">
    <location>
        <position position="138"/>
    </location>
    <ligand>
        <name>ATP</name>
        <dbReference type="ChEBI" id="CHEBI:30616"/>
    </ligand>
</feature>